<feature type="compositionally biased region" description="Low complexity" evidence="1">
    <location>
        <begin position="75"/>
        <end position="89"/>
    </location>
</feature>
<feature type="signal peptide" evidence="2">
    <location>
        <begin position="1"/>
        <end position="23"/>
    </location>
</feature>
<feature type="chain" id="PRO_5041353690" description="Ubinuclein middle domain-containing protein" evidence="2">
    <location>
        <begin position="24"/>
        <end position="795"/>
    </location>
</feature>
<dbReference type="AlphaFoldDB" id="A0AA38U513"/>
<comment type="caution">
    <text evidence="3">The sequence shown here is derived from an EMBL/GenBank/DDBJ whole genome shotgun (WGS) entry which is preliminary data.</text>
</comment>
<evidence type="ECO:0000313" key="4">
    <source>
        <dbReference type="Proteomes" id="UP001163846"/>
    </source>
</evidence>
<feature type="compositionally biased region" description="Low complexity" evidence="1">
    <location>
        <begin position="330"/>
        <end position="341"/>
    </location>
</feature>
<reference evidence="3" key="1">
    <citation type="submission" date="2022-08" db="EMBL/GenBank/DDBJ databases">
        <authorList>
            <consortium name="DOE Joint Genome Institute"/>
            <person name="Min B."/>
            <person name="Riley R."/>
            <person name="Sierra-Patev S."/>
            <person name="Naranjo-Ortiz M."/>
            <person name="Looney B."/>
            <person name="Konkel Z."/>
            <person name="Slot J.C."/>
            <person name="Sakamoto Y."/>
            <person name="Steenwyk J.L."/>
            <person name="Rokas A."/>
            <person name="Carro J."/>
            <person name="Camarero S."/>
            <person name="Ferreira P."/>
            <person name="Molpeceres G."/>
            <person name="Ruiz-Duenas F.J."/>
            <person name="Serrano A."/>
            <person name="Henrissat B."/>
            <person name="Drula E."/>
            <person name="Hughes K.W."/>
            <person name="Mata J.L."/>
            <person name="Ishikawa N.K."/>
            <person name="Vargas-Isla R."/>
            <person name="Ushijima S."/>
            <person name="Smith C.A."/>
            <person name="Ahrendt S."/>
            <person name="Andreopoulos W."/>
            <person name="He G."/>
            <person name="Labutti K."/>
            <person name="Lipzen A."/>
            <person name="Ng V."/>
            <person name="Sandor L."/>
            <person name="Barry K."/>
            <person name="Martinez A.T."/>
            <person name="Xiao Y."/>
            <person name="Gibbons J.G."/>
            <person name="Terashima K."/>
            <person name="Hibbett D.S."/>
            <person name="Grigoriev I.V."/>
        </authorList>
    </citation>
    <scope>NUCLEOTIDE SEQUENCE</scope>
    <source>
        <strain evidence="3">TFB9207</strain>
    </source>
</reference>
<evidence type="ECO:0000256" key="2">
    <source>
        <dbReference type="SAM" id="SignalP"/>
    </source>
</evidence>
<gene>
    <name evidence="3" type="ORF">F5878DRAFT_666534</name>
</gene>
<feature type="compositionally biased region" description="Acidic residues" evidence="1">
    <location>
        <begin position="451"/>
        <end position="462"/>
    </location>
</feature>
<evidence type="ECO:0000313" key="3">
    <source>
        <dbReference type="EMBL" id="KAJ3832484.1"/>
    </source>
</evidence>
<feature type="region of interest" description="Disordered" evidence="1">
    <location>
        <begin position="614"/>
        <end position="647"/>
    </location>
</feature>
<feature type="compositionally biased region" description="Low complexity" evidence="1">
    <location>
        <begin position="615"/>
        <end position="633"/>
    </location>
</feature>
<organism evidence="3 4">
    <name type="scientific">Lentinula raphanica</name>
    <dbReference type="NCBI Taxonomy" id="153919"/>
    <lineage>
        <taxon>Eukaryota</taxon>
        <taxon>Fungi</taxon>
        <taxon>Dikarya</taxon>
        <taxon>Basidiomycota</taxon>
        <taxon>Agaricomycotina</taxon>
        <taxon>Agaricomycetes</taxon>
        <taxon>Agaricomycetidae</taxon>
        <taxon>Agaricales</taxon>
        <taxon>Marasmiineae</taxon>
        <taxon>Omphalotaceae</taxon>
        <taxon>Lentinula</taxon>
    </lineage>
</organism>
<feature type="region of interest" description="Disordered" evidence="1">
    <location>
        <begin position="27"/>
        <end position="119"/>
    </location>
</feature>
<feature type="compositionally biased region" description="Low complexity" evidence="1">
    <location>
        <begin position="43"/>
        <end position="56"/>
    </location>
</feature>
<keyword evidence="4" id="KW-1185">Reference proteome</keyword>
<proteinExistence type="predicted"/>
<feature type="region of interest" description="Disordered" evidence="1">
    <location>
        <begin position="325"/>
        <end position="346"/>
    </location>
</feature>
<accession>A0AA38U513</accession>
<feature type="region of interest" description="Disordered" evidence="1">
    <location>
        <begin position="420"/>
        <end position="499"/>
    </location>
</feature>
<keyword evidence="2" id="KW-0732">Signal</keyword>
<evidence type="ECO:0008006" key="5">
    <source>
        <dbReference type="Google" id="ProtNLM"/>
    </source>
</evidence>
<name>A0AA38U513_9AGAR</name>
<protein>
    <recommendedName>
        <fullName evidence="5">Ubinuclein middle domain-containing protein</fullName>
    </recommendedName>
</protein>
<dbReference type="EMBL" id="MU806945">
    <property type="protein sequence ID" value="KAJ3832484.1"/>
    <property type="molecule type" value="Genomic_DNA"/>
</dbReference>
<evidence type="ECO:0000256" key="1">
    <source>
        <dbReference type="SAM" id="MobiDB-lite"/>
    </source>
</evidence>
<dbReference type="Proteomes" id="UP001163846">
    <property type="component" value="Unassembled WGS sequence"/>
</dbReference>
<feature type="compositionally biased region" description="Basic and acidic residues" evidence="1">
    <location>
        <begin position="106"/>
        <end position="119"/>
    </location>
</feature>
<sequence>MTRSPVSRALALLFLGAVLSVLAAPTSIRPSPMSSIEARTLESRPSSPSGQGSLSGDQTPVTTPQRHGDEDGFVPHSPLSGNSPSPGSPMYSEAGPSRDAAGTTATEREATDKKLETDDKELQEFLPKITQIEAESENLAQVTLARCREIVKYLKKMLADSNLIEMAGHFDDVYEIPKDASSKAQEAHEQAEKLLAIYEPRLAQLKKEEKLALSKKGAEPAQLGNGAGCTIRSTSSRTLAILFLGAAISSSVLAAPTPLPALSISSNPASSGAHPGGSVYADAVSQQLGDDFSTVEISKPNQNGTDSEDVKDPGVSVTLVNLKNRVVSTDGSDPSPGGSDSLRTSATKAVIDPSILEELRDWSDKVHKKVTKWLATDSQAKRLYLPNLDQLVLDEAGIAEFAPSQSSDPGGKRRLDEHWQVTDWQLPPSQSHRPNSKGGGRKIHNVKTSEADDEEEEEEEEEKRDPESLGSSIRQSPKGLDKQRAKNPASLLGNGDDRNLLKSTLDTAQEARRLYAVRDDLLNDAMENLPPYEQFSLRAGLPPFPSYNQRTSLFKKRCTFALSNVHSRLESTQVAATTMTPSFASRALLAALFLGAAISSNVLAAPTPISPLSMSSNPASAGAQPAQPSPESAFSRQGSLSGRGPPEVDVPMVQRRELVHDVESTVPSQLEYGDSLGAVSKVFESDQDGTKDVTDPNTSVSFVNLKHRGGFLSTLAPTPKVTLTDEHKKTLIPILERWVKMVEENFNRMVERDDKNLKLIINKKKGRALNTARKNFRKWPPAIPNYYGTRRLPGS</sequence>